<dbReference type="Gene3D" id="1.25.40.20">
    <property type="entry name" value="Ankyrin repeat-containing domain"/>
    <property type="match status" value="1"/>
</dbReference>
<keyword evidence="4" id="KW-0472">Membrane</keyword>
<dbReference type="PROSITE" id="PS50297">
    <property type="entry name" value="ANK_REP_REGION"/>
    <property type="match status" value="1"/>
</dbReference>
<dbReference type="EMBL" id="JAUCMX010000019">
    <property type="protein sequence ID" value="KAK3516434.1"/>
    <property type="molecule type" value="Genomic_DNA"/>
</dbReference>
<evidence type="ECO:0000256" key="1">
    <source>
        <dbReference type="ARBA" id="ARBA00022737"/>
    </source>
</evidence>
<dbReference type="SUPFAM" id="SSF48403">
    <property type="entry name" value="Ankyrin repeat"/>
    <property type="match status" value="1"/>
</dbReference>
<dbReference type="Pfam" id="PF12796">
    <property type="entry name" value="Ank_2"/>
    <property type="match status" value="1"/>
</dbReference>
<evidence type="ECO:0000256" key="3">
    <source>
        <dbReference type="PROSITE-ProRule" id="PRU00023"/>
    </source>
</evidence>
<dbReference type="PANTHER" id="PTHR24201">
    <property type="entry name" value="ANK_REP_REGION DOMAIN-CONTAINING PROTEIN"/>
    <property type="match status" value="1"/>
</dbReference>
<dbReference type="Proteomes" id="UP001274896">
    <property type="component" value="Unassembled WGS sequence"/>
</dbReference>
<keyword evidence="4" id="KW-0812">Transmembrane</keyword>
<evidence type="ECO:0000313" key="5">
    <source>
        <dbReference type="EMBL" id="KAK3516434.1"/>
    </source>
</evidence>
<protein>
    <submittedName>
        <fullName evidence="5">Uncharacterized protein</fullName>
    </submittedName>
</protein>
<dbReference type="InterPro" id="IPR036770">
    <property type="entry name" value="Ankyrin_rpt-contain_sf"/>
</dbReference>
<reference evidence="5" key="1">
    <citation type="submission" date="2023-06" db="EMBL/GenBank/DDBJ databases">
        <title>Male Hemibagrus guttatus genome.</title>
        <authorList>
            <person name="Bian C."/>
        </authorList>
    </citation>
    <scope>NUCLEOTIDE SEQUENCE</scope>
    <source>
        <strain evidence="5">Male_cb2023</strain>
        <tissue evidence="5">Muscle</tissue>
    </source>
</reference>
<comment type="caution">
    <text evidence="5">The sequence shown here is derived from an EMBL/GenBank/DDBJ whole genome shotgun (WGS) entry which is preliminary data.</text>
</comment>
<name>A0AAE0URN3_9TELE</name>
<accession>A0AAE0URN3</accession>
<keyword evidence="2 3" id="KW-0040">ANK repeat</keyword>
<dbReference type="SMART" id="SM00248">
    <property type="entry name" value="ANK"/>
    <property type="match status" value="2"/>
</dbReference>
<evidence type="ECO:0000256" key="4">
    <source>
        <dbReference type="SAM" id="Phobius"/>
    </source>
</evidence>
<evidence type="ECO:0000256" key="2">
    <source>
        <dbReference type="ARBA" id="ARBA00023043"/>
    </source>
</evidence>
<feature type="transmembrane region" description="Helical" evidence="4">
    <location>
        <begin position="14"/>
        <end position="47"/>
    </location>
</feature>
<dbReference type="AlphaFoldDB" id="A0AAE0URN3"/>
<evidence type="ECO:0000313" key="6">
    <source>
        <dbReference type="Proteomes" id="UP001274896"/>
    </source>
</evidence>
<organism evidence="5 6">
    <name type="scientific">Hemibagrus guttatus</name>
    <dbReference type="NCBI Taxonomy" id="175788"/>
    <lineage>
        <taxon>Eukaryota</taxon>
        <taxon>Metazoa</taxon>
        <taxon>Chordata</taxon>
        <taxon>Craniata</taxon>
        <taxon>Vertebrata</taxon>
        <taxon>Euteleostomi</taxon>
        <taxon>Actinopterygii</taxon>
        <taxon>Neopterygii</taxon>
        <taxon>Teleostei</taxon>
        <taxon>Ostariophysi</taxon>
        <taxon>Siluriformes</taxon>
        <taxon>Bagridae</taxon>
        <taxon>Hemibagrus</taxon>
    </lineage>
</organism>
<sequence>MPQERAERSGSERLGFVIIDVVIIIIIIIIILILIIIIILILILIITRARVTGKENRKKTQCTRKDEDQLLSAVGSGDVRKVRNILAREETPRNLLRADASGWTALHEASYYGRAQCLKLLLTAVPEMIDTRTRKHQTPLILAVSREHLHCVESLLEKGADPGIPTVTNETPLYEGVSTANHLSPPIPIFCILNTCTH</sequence>
<feature type="repeat" description="ANK" evidence="3">
    <location>
        <begin position="135"/>
        <end position="167"/>
    </location>
</feature>
<keyword evidence="6" id="KW-1185">Reference proteome</keyword>
<dbReference type="InterPro" id="IPR002110">
    <property type="entry name" value="Ankyrin_rpt"/>
</dbReference>
<gene>
    <name evidence="5" type="ORF">QTP70_012488</name>
</gene>
<dbReference type="PROSITE" id="PS50088">
    <property type="entry name" value="ANK_REPEAT"/>
    <property type="match status" value="1"/>
</dbReference>
<dbReference type="InterPro" id="IPR050776">
    <property type="entry name" value="Ank_Repeat/CDKN_Inhibitor"/>
</dbReference>
<keyword evidence="1" id="KW-0677">Repeat</keyword>
<keyword evidence="4" id="KW-1133">Transmembrane helix</keyword>
<proteinExistence type="predicted"/>